<dbReference type="AlphaFoldDB" id="A0A0R0LWN8"/>
<evidence type="ECO:0000256" key="1">
    <source>
        <dbReference type="ARBA" id="ARBA00022741"/>
    </source>
</evidence>
<proteinExistence type="predicted"/>
<dbReference type="SUPFAM" id="SSF52540">
    <property type="entry name" value="P-loop containing nucleoside triphosphate hydrolases"/>
    <property type="match status" value="1"/>
</dbReference>
<dbReference type="Gene3D" id="3.40.50.10810">
    <property type="entry name" value="Tandem AAA-ATPase domain"/>
    <property type="match status" value="1"/>
</dbReference>
<comment type="caution">
    <text evidence="6">The sequence shown here is derived from an EMBL/GenBank/DDBJ whole genome shotgun (WGS) entry which is preliminary data.</text>
</comment>
<dbReference type="EMBL" id="LGUB01001458">
    <property type="protein sequence ID" value="KRH91854.1"/>
    <property type="molecule type" value="Genomic_DNA"/>
</dbReference>
<protein>
    <submittedName>
        <fullName evidence="6">SNF2/rad54 helicase family protein</fullName>
    </submittedName>
</protein>
<dbReference type="InterPro" id="IPR014001">
    <property type="entry name" value="Helicase_ATP-bd"/>
</dbReference>
<dbReference type="Proteomes" id="UP000051530">
    <property type="component" value="Unassembled WGS sequence"/>
</dbReference>
<keyword evidence="1" id="KW-0547">Nucleotide-binding</keyword>
<evidence type="ECO:0000256" key="4">
    <source>
        <dbReference type="ARBA" id="ARBA00022840"/>
    </source>
</evidence>
<dbReference type="InterPro" id="IPR027417">
    <property type="entry name" value="P-loop_NTPase"/>
</dbReference>
<dbReference type="OrthoDB" id="448448at2759"/>
<dbReference type="InterPro" id="IPR038718">
    <property type="entry name" value="SNF2-like_sf"/>
</dbReference>
<dbReference type="PROSITE" id="PS51192">
    <property type="entry name" value="HELICASE_ATP_BIND_1"/>
    <property type="match status" value="1"/>
</dbReference>
<evidence type="ECO:0000313" key="7">
    <source>
        <dbReference type="Proteomes" id="UP000051530"/>
    </source>
</evidence>
<dbReference type="VEuPathDB" id="MicrosporidiaDB:M153_210670001"/>
<evidence type="ECO:0000256" key="3">
    <source>
        <dbReference type="ARBA" id="ARBA00022806"/>
    </source>
</evidence>
<keyword evidence="4" id="KW-0067">ATP-binding</keyword>
<dbReference type="GO" id="GO:0043596">
    <property type="term" value="C:nuclear replication fork"/>
    <property type="evidence" value="ECO:0007669"/>
    <property type="project" value="TreeGrafter"/>
</dbReference>
<dbReference type="GO" id="GO:0004386">
    <property type="term" value="F:helicase activity"/>
    <property type="evidence" value="ECO:0007669"/>
    <property type="project" value="UniProtKB-KW"/>
</dbReference>
<dbReference type="GO" id="GO:0031297">
    <property type="term" value="P:replication fork processing"/>
    <property type="evidence" value="ECO:0007669"/>
    <property type="project" value="TreeGrafter"/>
</dbReference>
<feature type="non-terminal residue" evidence="6">
    <location>
        <position position="1"/>
    </location>
</feature>
<organism evidence="6 7">
    <name type="scientific">Pseudoloma neurophilia</name>
    <dbReference type="NCBI Taxonomy" id="146866"/>
    <lineage>
        <taxon>Eukaryota</taxon>
        <taxon>Fungi</taxon>
        <taxon>Fungi incertae sedis</taxon>
        <taxon>Microsporidia</taxon>
        <taxon>Pseudoloma</taxon>
    </lineage>
</organism>
<keyword evidence="7" id="KW-1185">Reference proteome</keyword>
<evidence type="ECO:0000313" key="6">
    <source>
        <dbReference type="EMBL" id="KRH91854.1"/>
    </source>
</evidence>
<dbReference type="InterPro" id="IPR000330">
    <property type="entry name" value="SNF2_N"/>
</dbReference>
<sequence>EKSTTIRTFFDIKRKINMVICDEAHYLKTRDSKRSRKIIPFLKKMNRVLLVTGTPALSRPLELYNLIDILITYKQSDFLNRYCLNNTSNNFKRDFNKYKGCSNVEELKMLLSTMMIRRTKELLMKDLPPKSREHFILECDEFINQLRFDSDDEEFIVDDQDTADILKDHHILENQPTDDITKNNFLSKFFKKKEETQVAVKEEPLDR</sequence>
<dbReference type="GO" id="GO:0005524">
    <property type="term" value="F:ATP binding"/>
    <property type="evidence" value="ECO:0007669"/>
    <property type="project" value="UniProtKB-KW"/>
</dbReference>
<accession>A0A0R0LWN8</accession>
<feature type="non-terminal residue" evidence="6">
    <location>
        <position position="207"/>
    </location>
</feature>
<feature type="domain" description="Helicase ATP-binding" evidence="5">
    <location>
        <begin position="1"/>
        <end position="73"/>
    </location>
</feature>
<gene>
    <name evidence="6" type="ORF">M153_210670001</name>
</gene>
<dbReference type="GO" id="GO:0016787">
    <property type="term" value="F:hydrolase activity"/>
    <property type="evidence" value="ECO:0007669"/>
    <property type="project" value="UniProtKB-KW"/>
</dbReference>
<dbReference type="GO" id="GO:0006281">
    <property type="term" value="P:DNA repair"/>
    <property type="evidence" value="ECO:0007669"/>
    <property type="project" value="TreeGrafter"/>
</dbReference>
<keyword evidence="2" id="KW-0378">Hydrolase</keyword>
<dbReference type="Pfam" id="PF00176">
    <property type="entry name" value="SNF2-rel_dom"/>
    <property type="match status" value="1"/>
</dbReference>
<evidence type="ECO:0000256" key="2">
    <source>
        <dbReference type="ARBA" id="ARBA00022801"/>
    </source>
</evidence>
<evidence type="ECO:0000259" key="5">
    <source>
        <dbReference type="PROSITE" id="PS51192"/>
    </source>
</evidence>
<dbReference type="PANTHER" id="PTHR45766:SF3">
    <property type="entry name" value="DNA ANNEALING HELICASE AND ENDONUCLEASE ZRANB3"/>
    <property type="match status" value="1"/>
</dbReference>
<keyword evidence="3 6" id="KW-0347">Helicase</keyword>
<dbReference type="PANTHER" id="PTHR45766">
    <property type="entry name" value="DNA ANNEALING HELICASE AND ENDONUCLEASE ZRANB3 FAMILY MEMBER"/>
    <property type="match status" value="1"/>
</dbReference>
<name>A0A0R0LWN8_9MICR</name>
<reference evidence="6 7" key="1">
    <citation type="submission" date="2015-07" db="EMBL/GenBank/DDBJ databases">
        <title>The genome of Pseudoloma neurophilia, a relevant intracellular parasite of the zebrafish.</title>
        <authorList>
            <person name="Ndikumana S."/>
            <person name="Pelin A."/>
            <person name="Sanders J."/>
            <person name="Corradi N."/>
        </authorList>
    </citation>
    <scope>NUCLEOTIDE SEQUENCE [LARGE SCALE GENOMIC DNA]</scope>
    <source>
        <strain evidence="6 7">MK1</strain>
    </source>
</reference>
<dbReference type="GO" id="GO:0004520">
    <property type="term" value="F:DNA endonuclease activity"/>
    <property type="evidence" value="ECO:0007669"/>
    <property type="project" value="TreeGrafter"/>
</dbReference>